<gene>
    <name evidence="2" type="primary">tfoX</name>
    <name evidence="2" type="ORF">PbJCM13498_20980</name>
</gene>
<proteinExistence type="predicted"/>
<accession>A0A5M4AZC8</accession>
<evidence type="ECO:0000259" key="1">
    <source>
        <dbReference type="Pfam" id="PF04993"/>
    </source>
</evidence>
<evidence type="ECO:0000313" key="2">
    <source>
        <dbReference type="EMBL" id="GET33235.1"/>
    </source>
</evidence>
<dbReference type="Pfam" id="PF04993">
    <property type="entry name" value="TfoX_N"/>
    <property type="match status" value="1"/>
</dbReference>
<sequence>MAGRQEMRSEQLTIKHMATKQEFVDFVIDQIDKAGEITARKMFGEYGIYADGKFFGVICDNKLFIKPTNAGREFVGNVVEAPPYEGAKPSFLIEDKLEEREWLSELVRITVKELPMPKPKKKKK</sequence>
<dbReference type="EMBL" id="BLAX01000001">
    <property type="protein sequence ID" value="GET33235.1"/>
    <property type="molecule type" value="Genomic_DNA"/>
</dbReference>
<keyword evidence="3" id="KW-1185">Reference proteome</keyword>
<dbReference type="Proteomes" id="UP000391834">
    <property type="component" value="Unassembled WGS sequence"/>
</dbReference>
<name>A0A5M4AZC8_9BACT</name>
<feature type="domain" description="TfoX N-terminal" evidence="1">
    <location>
        <begin position="29"/>
        <end position="112"/>
    </location>
</feature>
<protein>
    <submittedName>
        <fullName evidence="2">Competence protein TfoX</fullName>
    </submittedName>
</protein>
<reference evidence="2 3" key="1">
    <citation type="submission" date="2019-10" db="EMBL/GenBank/DDBJ databases">
        <title>Prolixibacter strains distinguished by the presence of nitrate reductase genes were adept at nitrate-dependent anaerobic corrosion of metallic iron and carbon steel.</title>
        <authorList>
            <person name="Iino T."/>
            <person name="Shono N."/>
            <person name="Ito K."/>
            <person name="Nakamura R."/>
            <person name="Sueoka K."/>
            <person name="Harayama S."/>
            <person name="Ohkuma M."/>
        </authorList>
    </citation>
    <scope>NUCLEOTIDE SEQUENCE [LARGE SCALE GENOMIC DNA]</scope>
    <source>
        <strain evidence="2 3">JCM 13498</strain>
    </source>
</reference>
<comment type="caution">
    <text evidence="2">The sequence shown here is derived from an EMBL/GenBank/DDBJ whole genome shotgun (WGS) entry which is preliminary data.</text>
</comment>
<organism evidence="2 3">
    <name type="scientific">Prolixibacter bellariivorans</name>
    <dbReference type="NCBI Taxonomy" id="314319"/>
    <lineage>
        <taxon>Bacteria</taxon>
        <taxon>Pseudomonadati</taxon>
        <taxon>Bacteroidota</taxon>
        <taxon>Bacteroidia</taxon>
        <taxon>Marinilabiliales</taxon>
        <taxon>Prolixibacteraceae</taxon>
        <taxon>Prolixibacter</taxon>
    </lineage>
</organism>
<dbReference type="Gene3D" id="3.30.1460.30">
    <property type="entry name" value="YgaC/TfoX-N like chaperone"/>
    <property type="match status" value="1"/>
</dbReference>
<dbReference type="AlphaFoldDB" id="A0A5M4AZC8"/>
<dbReference type="SUPFAM" id="SSF159894">
    <property type="entry name" value="YgaC/TfoX-N like"/>
    <property type="match status" value="1"/>
</dbReference>
<evidence type="ECO:0000313" key="3">
    <source>
        <dbReference type="Proteomes" id="UP000391834"/>
    </source>
</evidence>
<dbReference type="InterPro" id="IPR007076">
    <property type="entry name" value="TfoX_N"/>
</dbReference>